<protein>
    <submittedName>
        <fullName evidence="1">Uncharacterized protein</fullName>
    </submittedName>
</protein>
<accession>A0A1I0I2G8</accession>
<dbReference type="STRING" id="364199.SAMN04489858_1145"/>
<gene>
    <name evidence="1" type="ORF">SAMN04489858_1145</name>
</gene>
<dbReference type="EMBL" id="FOHO01000014">
    <property type="protein sequence ID" value="SET90694.1"/>
    <property type="molecule type" value="Genomic_DNA"/>
</dbReference>
<reference evidence="1 2" key="1">
    <citation type="submission" date="2016-10" db="EMBL/GenBank/DDBJ databases">
        <authorList>
            <person name="de Groot N.N."/>
        </authorList>
    </citation>
    <scope>NUCLEOTIDE SEQUENCE [LARGE SCALE GENOMIC DNA]</scope>
    <source>
        <strain evidence="1 2">DSM 17862</strain>
    </source>
</reference>
<evidence type="ECO:0000313" key="1">
    <source>
        <dbReference type="EMBL" id="SET90694.1"/>
    </source>
</evidence>
<keyword evidence="2" id="KW-1185">Reference proteome</keyword>
<name>A0A1I0I2G8_9RHOB</name>
<sequence length="31" mass="3521">MSGKERHSTLQALAGMGQAFLIQLTRLSRRY</sequence>
<evidence type="ECO:0000313" key="2">
    <source>
        <dbReference type="Proteomes" id="UP000199180"/>
    </source>
</evidence>
<proteinExistence type="predicted"/>
<organism evidence="1 2">
    <name type="scientific">Paracoccus homiensis</name>
    <dbReference type="NCBI Taxonomy" id="364199"/>
    <lineage>
        <taxon>Bacteria</taxon>
        <taxon>Pseudomonadati</taxon>
        <taxon>Pseudomonadota</taxon>
        <taxon>Alphaproteobacteria</taxon>
        <taxon>Rhodobacterales</taxon>
        <taxon>Paracoccaceae</taxon>
        <taxon>Paracoccus</taxon>
    </lineage>
</organism>
<dbReference type="Proteomes" id="UP000199180">
    <property type="component" value="Unassembled WGS sequence"/>
</dbReference>
<dbReference type="AlphaFoldDB" id="A0A1I0I2G8"/>